<organism evidence="1 2">
    <name type="scientific">Mucor saturninus</name>
    <dbReference type="NCBI Taxonomy" id="64648"/>
    <lineage>
        <taxon>Eukaryota</taxon>
        <taxon>Fungi</taxon>
        <taxon>Fungi incertae sedis</taxon>
        <taxon>Mucoromycota</taxon>
        <taxon>Mucoromycotina</taxon>
        <taxon>Mucoromycetes</taxon>
        <taxon>Mucorales</taxon>
        <taxon>Mucorineae</taxon>
        <taxon>Mucoraceae</taxon>
        <taxon>Mucor</taxon>
    </lineage>
</organism>
<comment type="caution">
    <text evidence="1">The sequence shown here is derived from an EMBL/GenBank/DDBJ whole genome shotgun (WGS) entry which is preliminary data.</text>
</comment>
<evidence type="ECO:0000313" key="1">
    <source>
        <dbReference type="EMBL" id="KAG2207934.1"/>
    </source>
</evidence>
<name>A0A8H7RBK0_9FUNG</name>
<keyword evidence="2" id="KW-1185">Reference proteome</keyword>
<dbReference type="EMBL" id="JAEPRD010000022">
    <property type="protein sequence ID" value="KAG2207934.1"/>
    <property type="molecule type" value="Genomic_DNA"/>
</dbReference>
<evidence type="ECO:0000313" key="2">
    <source>
        <dbReference type="Proteomes" id="UP000603453"/>
    </source>
</evidence>
<gene>
    <name evidence="1" type="ORF">INT47_010918</name>
</gene>
<protein>
    <recommendedName>
        <fullName evidence="3">F-box domain-containing protein</fullName>
    </recommendedName>
</protein>
<dbReference type="Proteomes" id="UP000603453">
    <property type="component" value="Unassembled WGS sequence"/>
</dbReference>
<dbReference type="OrthoDB" id="2325329at2759"/>
<evidence type="ECO:0008006" key="3">
    <source>
        <dbReference type="Google" id="ProtNLM"/>
    </source>
</evidence>
<reference evidence="1" key="1">
    <citation type="submission" date="2020-12" db="EMBL/GenBank/DDBJ databases">
        <title>Metabolic potential, ecology and presence of endohyphal bacteria is reflected in genomic diversity of Mucoromycotina.</title>
        <authorList>
            <person name="Muszewska A."/>
            <person name="Okrasinska A."/>
            <person name="Steczkiewicz K."/>
            <person name="Drgas O."/>
            <person name="Orlowska M."/>
            <person name="Perlinska-Lenart U."/>
            <person name="Aleksandrzak-Piekarczyk T."/>
            <person name="Szatraj K."/>
            <person name="Zielenkiewicz U."/>
            <person name="Pilsyk S."/>
            <person name="Malc E."/>
            <person name="Mieczkowski P."/>
            <person name="Kruszewska J.S."/>
            <person name="Biernat P."/>
            <person name="Pawlowska J."/>
        </authorList>
    </citation>
    <scope>NUCLEOTIDE SEQUENCE</scope>
    <source>
        <strain evidence="1">WA0000017839</strain>
    </source>
</reference>
<dbReference type="AlphaFoldDB" id="A0A8H7RBK0"/>
<sequence length="573" mass="65538">IKKMTGHTNWLGHSTRLLSLPKELLLEIITSVALESTNPLQIFPTSLIELSQCCKYLYHLVHKDRWRLQTLWPVAFHHTFDTAAIYRRRLNTNLNWQAVLERRCKALYQCRSFAANPNEIERLNTIDWEVIWDMITEHDQYNIPHLLNYQVQFAAGVAFQLGPYRDREVYPVVLPILSLLVNYDFSITRFFYQKDNSSIVSNELSQFAYNFEADALITQHTPLRYFHSWSSPPDQQTTTTITTFYPAQDPLASAFHLFFATIFASHPNIYQAIPGCIPIPLFTLTSESFDVEFLRRYERNLFFASLQESRQGWKEKQTNIVSTTTPSNNIYAKSGFASASHFVSEAHLIEGEWMGYYTFQDTDDEDTEPHFSNTEFPLQNNATASTTAAGAGAGAGAATMEDWFDGPMRLTIKIVPLEDPSGEPINQSSWLSRWLDEDSERGESMMMMEPRKRRKIATSVNHDKSSANMSSNQQFPAKHLRACPLTRFEGTGVDNLGAFSVSGLVDDTEEGQVTWEKNYIDSGETWEYSGRFAWPMGLCGRWGDEEYGGPWWMWKVPDKDAVLPSTAISTLTK</sequence>
<accession>A0A8H7RBK0</accession>
<feature type="non-terminal residue" evidence="1">
    <location>
        <position position="1"/>
    </location>
</feature>
<proteinExistence type="predicted"/>